<reference evidence="2 3" key="1">
    <citation type="submission" date="2014-04" db="EMBL/GenBank/DDBJ databases">
        <authorList>
            <consortium name="DOE Joint Genome Institute"/>
            <person name="Kuo A."/>
            <person name="Kohler A."/>
            <person name="Nagy L.G."/>
            <person name="Floudas D."/>
            <person name="Copeland A."/>
            <person name="Barry K.W."/>
            <person name="Cichocki N."/>
            <person name="Veneault-Fourrey C."/>
            <person name="LaButti K."/>
            <person name="Lindquist E.A."/>
            <person name="Lipzen A."/>
            <person name="Lundell T."/>
            <person name="Morin E."/>
            <person name="Murat C."/>
            <person name="Sun H."/>
            <person name="Tunlid A."/>
            <person name="Henrissat B."/>
            <person name="Grigoriev I.V."/>
            <person name="Hibbett D.S."/>
            <person name="Martin F."/>
            <person name="Nordberg H.P."/>
            <person name="Cantor M.N."/>
            <person name="Hua S.X."/>
        </authorList>
    </citation>
    <scope>NUCLEOTIDE SEQUENCE [LARGE SCALE GENOMIC DNA]</scope>
    <source>
        <strain evidence="2 3">LaAM-08-1</strain>
    </source>
</reference>
<reference evidence="3" key="2">
    <citation type="submission" date="2015-01" db="EMBL/GenBank/DDBJ databases">
        <title>Evolutionary Origins and Diversification of the Mycorrhizal Mutualists.</title>
        <authorList>
            <consortium name="DOE Joint Genome Institute"/>
            <consortium name="Mycorrhizal Genomics Consortium"/>
            <person name="Kohler A."/>
            <person name="Kuo A."/>
            <person name="Nagy L.G."/>
            <person name="Floudas D."/>
            <person name="Copeland A."/>
            <person name="Barry K.W."/>
            <person name="Cichocki N."/>
            <person name="Veneault-Fourrey C."/>
            <person name="LaButti K."/>
            <person name="Lindquist E.A."/>
            <person name="Lipzen A."/>
            <person name="Lundell T."/>
            <person name="Morin E."/>
            <person name="Murat C."/>
            <person name="Riley R."/>
            <person name="Ohm R."/>
            <person name="Sun H."/>
            <person name="Tunlid A."/>
            <person name="Henrissat B."/>
            <person name="Grigoriev I.V."/>
            <person name="Hibbett D.S."/>
            <person name="Martin F."/>
        </authorList>
    </citation>
    <scope>NUCLEOTIDE SEQUENCE [LARGE SCALE GENOMIC DNA]</scope>
    <source>
        <strain evidence="3">LaAM-08-1</strain>
    </source>
</reference>
<dbReference type="HOGENOM" id="CLU_1197339_0_0_1"/>
<name>A0A0C9WII4_9AGAR</name>
<dbReference type="Proteomes" id="UP000054477">
    <property type="component" value="Unassembled WGS sequence"/>
</dbReference>
<accession>A0A0C9WII4</accession>
<dbReference type="OrthoDB" id="3063862at2759"/>
<feature type="non-terminal residue" evidence="2">
    <location>
        <position position="1"/>
    </location>
</feature>
<protein>
    <submittedName>
        <fullName evidence="2">Uncharacterized protein</fullName>
    </submittedName>
</protein>
<keyword evidence="3" id="KW-1185">Reference proteome</keyword>
<dbReference type="AlphaFoldDB" id="A0A0C9WII4"/>
<feature type="non-terminal residue" evidence="2">
    <location>
        <position position="232"/>
    </location>
</feature>
<feature type="region of interest" description="Disordered" evidence="1">
    <location>
        <begin position="1"/>
        <end position="84"/>
    </location>
</feature>
<evidence type="ECO:0000313" key="3">
    <source>
        <dbReference type="Proteomes" id="UP000054477"/>
    </source>
</evidence>
<feature type="region of interest" description="Disordered" evidence="1">
    <location>
        <begin position="209"/>
        <end position="232"/>
    </location>
</feature>
<gene>
    <name evidence="2" type="ORF">K443DRAFT_41299</name>
</gene>
<sequence length="232" mass="25766">PEDIGDTGSELEGPANHASDVGADDGSDSDTSSSLTTSSQPRGYAERLMDHILQPKSARDKVAAPKASGHTPQKKKKAATTMAKPDSDNSICKIVAQTKVKNITYNLAIFPASEHTKELKKRTGTNTFMKLEVEEPFDTWKAQLLVRIDKTLAPNVLDFVNYETTFTVPRVSTAPMAISCDDEYMDMLERIGRTKDLVCYVFVQERQQIPSSKKHEKENIPVEDEDENTDNE</sequence>
<organism evidence="2 3">
    <name type="scientific">Laccaria amethystina LaAM-08-1</name>
    <dbReference type="NCBI Taxonomy" id="1095629"/>
    <lineage>
        <taxon>Eukaryota</taxon>
        <taxon>Fungi</taxon>
        <taxon>Dikarya</taxon>
        <taxon>Basidiomycota</taxon>
        <taxon>Agaricomycotina</taxon>
        <taxon>Agaricomycetes</taxon>
        <taxon>Agaricomycetidae</taxon>
        <taxon>Agaricales</taxon>
        <taxon>Agaricineae</taxon>
        <taxon>Hydnangiaceae</taxon>
        <taxon>Laccaria</taxon>
    </lineage>
</organism>
<feature type="compositionally biased region" description="Acidic residues" evidence="1">
    <location>
        <begin position="221"/>
        <end position="232"/>
    </location>
</feature>
<dbReference type="EMBL" id="KN838871">
    <property type="protein sequence ID" value="KIJ92999.1"/>
    <property type="molecule type" value="Genomic_DNA"/>
</dbReference>
<feature type="compositionally biased region" description="Low complexity" evidence="1">
    <location>
        <begin position="29"/>
        <end position="39"/>
    </location>
</feature>
<evidence type="ECO:0000313" key="2">
    <source>
        <dbReference type="EMBL" id="KIJ92999.1"/>
    </source>
</evidence>
<proteinExistence type="predicted"/>
<evidence type="ECO:0000256" key="1">
    <source>
        <dbReference type="SAM" id="MobiDB-lite"/>
    </source>
</evidence>